<evidence type="ECO:0000313" key="1">
    <source>
        <dbReference type="EMBL" id="EPR77744.1"/>
    </source>
</evidence>
<dbReference type="AlphaFoldDB" id="S7XFD2"/>
<accession>S7XFD2</accession>
<reference evidence="2" key="1">
    <citation type="journal article" date="2013" name="PLoS Genet.">
        <title>The genome of Spraguea lophii and the basis of host-microsporidian interactions.</title>
        <authorList>
            <person name="Campbell S.E."/>
            <person name="Williams T.A."/>
            <person name="Yousuf A."/>
            <person name="Soanes D.M."/>
            <person name="Paszkiewicz K.H."/>
            <person name="Williams B.A.P."/>
        </authorList>
    </citation>
    <scope>NUCLEOTIDE SEQUENCE [LARGE SCALE GENOMIC DNA]</scope>
    <source>
        <strain evidence="2">42_110</strain>
    </source>
</reference>
<proteinExistence type="predicted"/>
<sequence>NYIVSLVADPSILYTDTYVKQLFDFSLFVKFLNTMLQIKDSLNGYENINKHSTRDTNTKRKDIENDLSLLDDISNLLLYHYFNIFSTEENFNVCILVPLLDIKFTLRYLYTIVINKLYFQNPEDILNLDNHLYKYILIRNQIKCYKYDIYNKINGFNSIIKDLFIMISELNYFKNKINRISIIIDAFINMEGSNASIQTMKSLKFYIQKNLRF</sequence>
<dbReference type="VEuPathDB" id="MicrosporidiaDB:SLOPH_718"/>
<organism evidence="1 2">
    <name type="scientific">Spraguea lophii (strain 42_110)</name>
    <name type="common">Microsporidian parasite</name>
    <dbReference type="NCBI Taxonomy" id="1358809"/>
    <lineage>
        <taxon>Eukaryota</taxon>
        <taxon>Fungi</taxon>
        <taxon>Fungi incertae sedis</taxon>
        <taxon>Microsporidia</taxon>
        <taxon>Spragueidae</taxon>
        <taxon>Spraguea</taxon>
    </lineage>
</organism>
<dbReference type="HOGENOM" id="CLU_1297173_0_0_1"/>
<protein>
    <submittedName>
        <fullName evidence="1">Uncharacterized protein</fullName>
    </submittedName>
</protein>
<dbReference type="Proteomes" id="UP000014978">
    <property type="component" value="Unassembled WGS sequence"/>
</dbReference>
<dbReference type="InParanoid" id="S7XFD2"/>
<keyword evidence="2" id="KW-1185">Reference proteome</keyword>
<dbReference type="EMBL" id="ATCN01001307">
    <property type="protein sequence ID" value="EPR77744.1"/>
    <property type="molecule type" value="Genomic_DNA"/>
</dbReference>
<evidence type="ECO:0000313" key="2">
    <source>
        <dbReference type="Proteomes" id="UP000014978"/>
    </source>
</evidence>
<gene>
    <name evidence="1" type="ORF">SLOPH_718</name>
</gene>
<name>S7XFD2_SPRLO</name>
<feature type="non-terminal residue" evidence="1">
    <location>
        <position position="1"/>
    </location>
</feature>
<comment type="caution">
    <text evidence="1">The sequence shown here is derived from an EMBL/GenBank/DDBJ whole genome shotgun (WGS) entry which is preliminary data.</text>
</comment>